<dbReference type="InterPro" id="IPR016442">
    <property type="entry name" value="tRNA_splic_arch_short"/>
</dbReference>
<dbReference type="Pfam" id="PF01974">
    <property type="entry name" value="tRNA_int_endo"/>
    <property type="match status" value="1"/>
</dbReference>
<name>A0A7J3MWI2_9CREN</name>
<dbReference type="InterPro" id="IPR006676">
    <property type="entry name" value="tRNA_splic"/>
</dbReference>
<dbReference type="FunFam" id="3.40.1350.10:FF:000006">
    <property type="entry name" value="tRNA-splicing endonuclease"/>
    <property type="match status" value="1"/>
</dbReference>
<dbReference type="InterPro" id="IPR006678">
    <property type="entry name" value="tRNA_intron_Endonuc_N"/>
</dbReference>
<dbReference type="CDD" id="cd22363">
    <property type="entry name" value="tRNA-intron_lyase_C"/>
    <property type="match status" value="1"/>
</dbReference>
<dbReference type="PANTHER" id="PTHR21227:SF0">
    <property type="entry name" value="TRNA-SPLICING ENDONUCLEASE SUBUNIT SEN2"/>
    <property type="match status" value="1"/>
</dbReference>
<dbReference type="EMBL" id="DTDH01000009">
    <property type="protein sequence ID" value="HGT97892.1"/>
    <property type="molecule type" value="Genomic_DNA"/>
</dbReference>
<dbReference type="Gene3D" id="3.40.1170.20">
    <property type="entry name" value="tRNA intron endonuclease, N-terminal domain"/>
    <property type="match status" value="1"/>
</dbReference>
<gene>
    <name evidence="7" type="primary">endA</name>
    <name evidence="6" type="ORF">ENT99_07130</name>
    <name evidence="7" type="ORF">ENU64_00485</name>
</gene>
<keyword evidence="1" id="KW-0819">tRNA processing</keyword>
<evidence type="ECO:0000313" key="7">
    <source>
        <dbReference type="EMBL" id="HGT97892.1"/>
    </source>
</evidence>
<feature type="domain" description="tRNA intron endonuclease catalytic" evidence="4">
    <location>
        <begin position="95"/>
        <end position="179"/>
    </location>
</feature>
<dbReference type="NCBIfam" id="TIGR00324">
    <property type="entry name" value="endA"/>
    <property type="match status" value="1"/>
</dbReference>
<evidence type="ECO:0000313" key="6">
    <source>
        <dbReference type="EMBL" id="HFQ79448.1"/>
    </source>
</evidence>
<accession>A0A7J3MWI2</accession>
<dbReference type="InterPro" id="IPR006677">
    <property type="entry name" value="tRNA_intron_Endonuc_cat-like"/>
</dbReference>
<sequence>MAVYDKNYIAKIDVVGRKSLVLDKIQSDVLFKRFYGKPLSISKPKIDQSYQEPLVLSMYETLYMCRKGLAEVSINGESIDCDKLWSFCRDVSHDFDIKYHVYEYLRDRNYIIRGGTKYGADFTVYTVGPGYEHAPYVVTVVSKEHKIKPTDIVALGRVSHSVRKHSVLAIVDRDDNNIRYIVFKWIKL</sequence>
<dbReference type="Gene3D" id="3.40.1350.10">
    <property type="match status" value="1"/>
</dbReference>
<dbReference type="PANTHER" id="PTHR21227">
    <property type="entry name" value="TRNA-SPLICING ENDONUCLEASE SUBUNIT SEN2"/>
    <property type="match status" value="1"/>
</dbReference>
<organism evidence="7">
    <name type="scientific">Ignisphaera aggregans</name>
    <dbReference type="NCBI Taxonomy" id="334771"/>
    <lineage>
        <taxon>Archaea</taxon>
        <taxon>Thermoproteota</taxon>
        <taxon>Thermoprotei</taxon>
        <taxon>Desulfurococcales</taxon>
        <taxon>Desulfurococcaceae</taxon>
        <taxon>Ignisphaera</taxon>
    </lineage>
</organism>
<feature type="domain" description="tRNA intron endonuclease N-terminal" evidence="5">
    <location>
        <begin position="15"/>
        <end position="85"/>
    </location>
</feature>
<proteinExistence type="predicted"/>
<dbReference type="GO" id="GO:0005737">
    <property type="term" value="C:cytoplasm"/>
    <property type="evidence" value="ECO:0007669"/>
    <property type="project" value="TreeGrafter"/>
</dbReference>
<reference evidence="7" key="1">
    <citation type="journal article" date="2020" name="mSystems">
        <title>Genome- and Community-Level Interaction Insights into Carbon Utilization and Element Cycling Functions of Hydrothermarchaeota in Hydrothermal Sediment.</title>
        <authorList>
            <person name="Zhou Z."/>
            <person name="Liu Y."/>
            <person name="Xu W."/>
            <person name="Pan J."/>
            <person name="Luo Z.H."/>
            <person name="Li M."/>
        </authorList>
    </citation>
    <scope>NUCLEOTIDE SEQUENCE [LARGE SCALE GENOMIC DNA]</scope>
    <source>
        <strain evidence="6">SpSt-629</strain>
        <strain evidence="7">SpSt-688</strain>
    </source>
</reference>
<keyword evidence="2 7" id="KW-0456">Lyase</keyword>
<evidence type="ECO:0000256" key="2">
    <source>
        <dbReference type="ARBA" id="ARBA00023239"/>
    </source>
</evidence>
<evidence type="ECO:0000259" key="5">
    <source>
        <dbReference type="Pfam" id="PF02778"/>
    </source>
</evidence>
<dbReference type="PIRSF" id="PIRSF005285">
    <property type="entry name" value="tRNA_splic_archaea"/>
    <property type="match status" value="1"/>
</dbReference>
<evidence type="ECO:0000256" key="3">
    <source>
        <dbReference type="ARBA" id="ARBA00024798"/>
    </source>
</evidence>
<dbReference type="InterPro" id="IPR036167">
    <property type="entry name" value="tRNA_intron_Endo_cat-like_sf"/>
</dbReference>
<dbReference type="SUPFAM" id="SSF55267">
    <property type="entry name" value="tRNA-intron endonuclease N-terminal domain-like"/>
    <property type="match status" value="1"/>
</dbReference>
<comment type="function">
    <text evidence="3">Endonuclease that removes tRNA introns. Cleaves pre-tRNA at the 5'- and 3'-splice sites to release the intron. The products are an intron and two tRNA half-molecules bearing 2',3' cyclic phosphate and 5'-OH termini. Recognizes a pseudosymmetric substrate in which 2 bulged loops of 3 bases are separated by a stem of 4 bp.</text>
</comment>
<evidence type="ECO:0000259" key="4">
    <source>
        <dbReference type="Pfam" id="PF01974"/>
    </source>
</evidence>
<comment type="caution">
    <text evidence="7">The sequence shown here is derived from an EMBL/GenBank/DDBJ whole genome shotgun (WGS) entry which is preliminary data.</text>
</comment>
<evidence type="ECO:0000256" key="1">
    <source>
        <dbReference type="ARBA" id="ARBA00022694"/>
    </source>
</evidence>
<dbReference type="GO" id="GO:0000213">
    <property type="term" value="F:tRNA-intron lyase activity"/>
    <property type="evidence" value="ECO:0007669"/>
    <property type="project" value="UniProtKB-EC"/>
</dbReference>
<dbReference type="GO" id="GO:0006388">
    <property type="term" value="P:tRNA splicing, via endonucleolytic cleavage and ligation"/>
    <property type="evidence" value="ECO:0007669"/>
    <property type="project" value="InterPro"/>
</dbReference>
<dbReference type="EMBL" id="DTAU01000137">
    <property type="protein sequence ID" value="HFQ79448.1"/>
    <property type="molecule type" value="Genomic_DNA"/>
</dbReference>
<dbReference type="Pfam" id="PF02778">
    <property type="entry name" value="tRNA_int_endo_N"/>
    <property type="match status" value="1"/>
</dbReference>
<dbReference type="AlphaFoldDB" id="A0A7J3MWI2"/>
<protein>
    <submittedName>
        <fullName evidence="7">tRNA-intron lyase</fullName>
        <ecNumber evidence="7">4.6.1.16</ecNumber>
    </submittedName>
</protein>
<dbReference type="InterPro" id="IPR036740">
    <property type="entry name" value="tRNA_intron_Endonuc_N_sf"/>
</dbReference>
<dbReference type="GO" id="GO:0003676">
    <property type="term" value="F:nucleic acid binding"/>
    <property type="evidence" value="ECO:0007669"/>
    <property type="project" value="InterPro"/>
</dbReference>
<dbReference type="SUPFAM" id="SSF53032">
    <property type="entry name" value="tRNA-intron endonuclease catalytic domain-like"/>
    <property type="match status" value="1"/>
</dbReference>
<dbReference type="InterPro" id="IPR011856">
    <property type="entry name" value="tRNA_endonuc-like_dom_sf"/>
</dbReference>
<dbReference type="EC" id="4.6.1.16" evidence="7"/>